<evidence type="ECO:0000313" key="1">
    <source>
        <dbReference type="EMBL" id="SOD15245.1"/>
    </source>
</evidence>
<dbReference type="RefSeq" id="WP_097131832.1">
    <property type="nucleotide sequence ID" value="NZ_OCMT01000002.1"/>
</dbReference>
<reference evidence="2" key="1">
    <citation type="submission" date="2017-09" db="EMBL/GenBank/DDBJ databases">
        <authorList>
            <person name="Varghese N."/>
            <person name="Submissions S."/>
        </authorList>
    </citation>
    <scope>NUCLEOTIDE SEQUENCE [LARGE SCALE GENOMIC DNA]</scope>
    <source>
        <strain evidence="2">CGMCC 1.12803</strain>
    </source>
</reference>
<proteinExistence type="predicted"/>
<dbReference type="Proteomes" id="UP000219281">
    <property type="component" value="Unassembled WGS sequence"/>
</dbReference>
<name>A0A286A029_9SPHI</name>
<accession>A0A286A029</accession>
<sequence length="202" mass="22477">MNSNQLITNAEALRLFFNDDVYLTGDLTALENTAIQESTATPIPVAVEKVQTIKQPETVATLPKVEEPVAAYPTSFDFKYLGKNEKSILILVNDSQNPVSTPQGTELLRKLVLSINLKNADFALLNYSAYTNAKFEHLYSFFACKLVISFGVPPLTLGLGEQLRHQLHVVNDIKMIFTHNLHDLETDLSAKKALWGTLKNLS</sequence>
<protein>
    <recommendedName>
        <fullName evidence="3">DNA polymerase III psi subunit</fullName>
    </recommendedName>
</protein>
<dbReference type="OrthoDB" id="797407at2"/>
<evidence type="ECO:0008006" key="3">
    <source>
        <dbReference type="Google" id="ProtNLM"/>
    </source>
</evidence>
<keyword evidence="2" id="KW-1185">Reference proteome</keyword>
<dbReference type="AlphaFoldDB" id="A0A286A029"/>
<organism evidence="1 2">
    <name type="scientific">Pedobacter xixiisoli</name>
    <dbReference type="NCBI Taxonomy" id="1476464"/>
    <lineage>
        <taxon>Bacteria</taxon>
        <taxon>Pseudomonadati</taxon>
        <taxon>Bacteroidota</taxon>
        <taxon>Sphingobacteriia</taxon>
        <taxon>Sphingobacteriales</taxon>
        <taxon>Sphingobacteriaceae</taxon>
        <taxon>Pedobacter</taxon>
    </lineage>
</organism>
<dbReference type="EMBL" id="OCMT01000002">
    <property type="protein sequence ID" value="SOD15245.1"/>
    <property type="molecule type" value="Genomic_DNA"/>
</dbReference>
<evidence type="ECO:0000313" key="2">
    <source>
        <dbReference type="Proteomes" id="UP000219281"/>
    </source>
</evidence>
<gene>
    <name evidence="1" type="ORF">SAMN06297358_2226</name>
</gene>